<reference evidence="9 10" key="1">
    <citation type="submission" date="2024-12" db="EMBL/GenBank/DDBJ databases">
        <authorList>
            <person name="Lee Y."/>
        </authorList>
    </citation>
    <scope>NUCLEOTIDE SEQUENCE [LARGE SCALE GENOMIC DNA]</scope>
    <source>
        <strain evidence="9 10">03SUJ4</strain>
    </source>
</reference>
<evidence type="ECO:0000259" key="8">
    <source>
        <dbReference type="PROSITE" id="PS50928"/>
    </source>
</evidence>
<evidence type="ECO:0000256" key="5">
    <source>
        <dbReference type="ARBA" id="ARBA00022989"/>
    </source>
</evidence>
<feature type="transmembrane region" description="Helical" evidence="7">
    <location>
        <begin position="196"/>
        <end position="222"/>
    </location>
</feature>
<dbReference type="Pfam" id="PF12911">
    <property type="entry name" value="OppC_N"/>
    <property type="match status" value="1"/>
</dbReference>
<evidence type="ECO:0000256" key="7">
    <source>
        <dbReference type="RuleBase" id="RU363032"/>
    </source>
</evidence>
<dbReference type="RefSeq" id="WP_263413089.1">
    <property type="nucleotide sequence ID" value="NZ_BAABBH010000001.1"/>
</dbReference>
<gene>
    <name evidence="9" type="ORF">ACK2TP_06375</name>
</gene>
<dbReference type="Pfam" id="PF00528">
    <property type="entry name" value="BPD_transp_1"/>
    <property type="match status" value="1"/>
</dbReference>
<evidence type="ECO:0000256" key="2">
    <source>
        <dbReference type="ARBA" id="ARBA00022448"/>
    </source>
</evidence>
<comment type="subcellular location">
    <subcellularLocation>
        <location evidence="1 7">Cell membrane</location>
        <topology evidence="1 7">Multi-pass membrane protein</topology>
    </subcellularLocation>
</comment>
<dbReference type="PANTHER" id="PTHR43386">
    <property type="entry name" value="OLIGOPEPTIDE TRANSPORT SYSTEM PERMEASE PROTEIN APPC"/>
    <property type="match status" value="1"/>
</dbReference>
<keyword evidence="10" id="KW-1185">Reference proteome</keyword>
<dbReference type="Proteomes" id="UP001634747">
    <property type="component" value="Unassembled WGS sequence"/>
</dbReference>
<sequence length="275" mass="29149">MRYTAGRTSDRIALWIVLSLLCLLALVALFAPQLAPHDPASIQLSARLLPPGHGYLFGTDELGRDIFSRVLFGARISLGVATTVVALSLVVGMVVGAIAGFYGGWRDTVLNLYVMNAFLALPGILLAIAFVAFLGPGLRNLIFALALTGWVNYARLVRAQVMAAREREYVEAARSLGASDTRILVRHILPNIAQPIIVQSAIGLAAAVLAEATLSFLGLGVPPPAASWGSMLNDARAHLFDAPYMAAFPAGAVIVTVLAMSFLGDLLRDMADVRG</sequence>
<dbReference type="InterPro" id="IPR035906">
    <property type="entry name" value="MetI-like_sf"/>
</dbReference>
<dbReference type="PROSITE" id="PS50928">
    <property type="entry name" value="ABC_TM1"/>
    <property type="match status" value="1"/>
</dbReference>
<dbReference type="InterPro" id="IPR025966">
    <property type="entry name" value="OppC_N"/>
</dbReference>
<dbReference type="InterPro" id="IPR050366">
    <property type="entry name" value="BP-dependent_transpt_permease"/>
</dbReference>
<feature type="transmembrane region" description="Helical" evidence="7">
    <location>
        <begin position="76"/>
        <end position="101"/>
    </location>
</feature>
<evidence type="ECO:0000256" key="4">
    <source>
        <dbReference type="ARBA" id="ARBA00022692"/>
    </source>
</evidence>
<feature type="transmembrane region" description="Helical" evidence="7">
    <location>
        <begin position="12"/>
        <end position="31"/>
    </location>
</feature>
<dbReference type="SUPFAM" id="SSF161098">
    <property type="entry name" value="MetI-like"/>
    <property type="match status" value="1"/>
</dbReference>
<evidence type="ECO:0000256" key="3">
    <source>
        <dbReference type="ARBA" id="ARBA00022475"/>
    </source>
</evidence>
<feature type="domain" description="ABC transmembrane type-1" evidence="8">
    <location>
        <begin position="74"/>
        <end position="264"/>
    </location>
</feature>
<proteinExistence type="inferred from homology"/>
<comment type="caution">
    <text evidence="9">The sequence shown here is derived from an EMBL/GenBank/DDBJ whole genome shotgun (WGS) entry which is preliminary data.</text>
</comment>
<evidence type="ECO:0000313" key="9">
    <source>
        <dbReference type="EMBL" id="MFN2975383.1"/>
    </source>
</evidence>
<dbReference type="InterPro" id="IPR000515">
    <property type="entry name" value="MetI-like"/>
</dbReference>
<dbReference type="CDD" id="cd06261">
    <property type="entry name" value="TM_PBP2"/>
    <property type="match status" value="1"/>
</dbReference>
<protein>
    <submittedName>
        <fullName evidence="9">ABC transporter permease</fullName>
    </submittedName>
</protein>
<accession>A0ABW9KJI6</accession>
<keyword evidence="4 7" id="KW-0812">Transmembrane</keyword>
<keyword evidence="2 7" id="KW-0813">Transport</keyword>
<evidence type="ECO:0000313" key="10">
    <source>
        <dbReference type="Proteomes" id="UP001634747"/>
    </source>
</evidence>
<keyword evidence="5 7" id="KW-1133">Transmembrane helix</keyword>
<comment type="similarity">
    <text evidence="7">Belongs to the binding-protein-dependent transport system permease family.</text>
</comment>
<organism evidence="9 10">
    <name type="scientific">Terriglobus aquaticus</name>
    <dbReference type="NCBI Taxonomy" id="940139"/>
    <lineage>
        <taxon>Bacteria</taxon>
        <taxon>Pseudomonadati</taxon>
        <taxon>Acidobacteriota</taxon>
        <taxon>Terriglobia</taxon>
        <taxon>Terriglobales</taxon>
        <taxon>Acidobacteriaceae</taxon>
        <taxon>Terriglobus</taxon>
    </lineage>
</organism>
<keyword evidence="3" id="KW-1003">Cell membrane</keyword>
<feature type="transmembrane region" description="Helical" evidence="7">
    <location>
        <begin position="140"/>
        <end position="157"/>
    </location>
</feature>
<evidence type="ECO:0000256" key="6">
    <source>
        <dbReference type="ARBA" id="ARBA00023136"/>
    </source>
</evidence>
<evidence type="ECO:0000256" key="1">
    <source>
        <dbReference type="ARBA" id="ARBA00004651"/>
    </source>
</evidence>
<name>A0ABW9KJI6_9BACT</name>
<feature type="transmembrane region" description="Helical" evidence="7">
    <location>
        <begin position="242"/>
        <end position="264"/>
    </location>
</feature>
<keyword evidence="6 7" id="KW-0472">Membrane</keyword>
<dbReference type="PANTHER" id="PTHR43386:SF1">
    <property type="entry name" value="D,D-DIPEPTIDE TRANSPORT SYSTEM PERMEASE PROTEIN DDPC-RELATED"/>
    <property type="match status" value="1"/>
</dbReference>
<dbReference type="EMBL" id="JBJYXY010000001">
    <property type="protein sequence ID" value="MFN2975383.1"/>
    <property type="molecule type" value="Genomic_DNA"/>
</dbReference>
<feature type="transmembrane region" description="Helical" evidence="7">
    <location>
        <begin position="113"/>
        <end position="134"/>
    </location>
</feature>
<dbReference type="Gene3D" id="1.10.3720.10">
    <property type="entry name" value="MetI-like"/>
    <property type="match status" value="1"/>
</dbReference>